<dbReference type="EMBL" id="HBHM01002188">
    <property type="protein sequence ID" value="CAD9722452.1"/>
    <property type="molecule type" value="Transcribed_RNA"/>
</dbReference>
<evidence type="ECO:0000313" key="1">
    <source>
        <dbReference type="EMBL" id="CAD9722452.1"/>
    </source>
</evidence>
<reference evidence="1" key="1">
    <citation type="submission" date="2021-01" db="EMBL/GenBank/DDBJ databases">
        <authorList>
            <person name="Corre E."/>
            <person name="Pelletier E."/>
            <person name="Niang G."/>
            <person name="Scheremetjew M."/>
            <person name="Finn R."/>
            <person name="Kale V."/>
            <person name="Holt S."/>
            <person name="Cochrane G."/>
            <person name="Meng A."/>
            <person name="Brown T."/>
            <person name="Cohen L."/>
        </authorList>
    </citation>
    <scope>NUCLEOTIDE SEQUENCE</scope>
    <source>
        <strain evidence="1">RCC2335</strain>
    </source>
</reference>
<accession>A0A7S2X2Z8</accession>
<proteinExistence type="predicted"/>
<protein>
    <submittedName>
        <fullName evidence="1">Uncharacterized protein</fullName>
    </submittedName>
</protein>
<dbReference type="AlphaFoldDB" id="A0A7S2X2Z8"/>
<name>A0A7S2X2Z8_9CHLO</name>
<gene>
    <name evidence="1" type="ORF">CROS1312_LOCUS1720</name>
</gene>
<organism evidence="1">
    <name type="scientific">Chloropicon roscoffensis</name>
    <dbReference type="NCBI Taxonomy" id="1461544"/>
    <lineage>
        <taxon>Eukaryota</taxon>
        <taxon>Viridiplantae</taxon>
        <taxon>Chlorophyta</taxon>
        <taxon>Chloropicophyceae</taxon>
        <taxon>Chloropicales</taxon>
        <taxon>Chloropicaceae</taxon>
        <taxon>Chloropicon</taxon>
    </lineage>
</organism>
<sequence length="207" mass="23160">MTDTGQAFLASIEKTCRKYTAQVRRYQDAGEAAVESGKRELPADAVTHMTGVVESLAELSRYVCHEPDLLAHDYYEYRLVSQLLVLAWKATVLVADIVAHLQHQILCTGSWLARRPSSPLVTPACLQGYRLCCRIAEDCVGHLKGGLRIQLTRRHHNESMLLLMSTGVDGQREKLENWLKTLHNDMSSVVTTVDPGLSLLSFPAKWE</sequence>